<evidence type="ECO:0000313" key="6">
    <source>
        <dbReference type="EMBL" id="GAX20339.1"/>
    </source>
</evidence>
<proteinExistence type="inferred from homology"/>
<comment type="caution">
    <text evidence="6">The sequence shown here is derived from an EMBL/GenBank/DDBJ whole genome shotgun (WGS) entry which is preliminary data.</text>
</comment>
<keyword evidence="4" id="KW-0472">Membrane</keyword>
<evidence type="ECO:0000256" key="1">
    <source>
        <dbReference type="ARBA" id="ARBA00007932"/>
    </source>
</evidence>
<dbReference type="Proteomes" id="UP000198406">
    <property type="component" value="Unassembled WGS sequence"/>
</dbReference>
<keyword evidence="7" id="KW-1185">Reference proteome</keyword>
<dbReference type="InterPro" id="IPR004269">
    <property type="entry name" value="Folate_rcpt"/>
</dbReference>
<protein>
    <submittedName>
        <fullName evidence="6">Folate receptor</fullName>
    </submittedName>
</protein>
<name>A0A1Z5K2D2_FISSO</name>
<reference evidence="6 7" key="1">
    <citation type="journal article" date="2015" name="Plant Cell">
        <title>Oil accumulation by the oleaginous diatom Fistulifera solaris as revealed by the genome and transcriptome.</title>
        <authorList>
            <person name="Tanaka T."/>
            <person name="Maeda Y."/>
            <person name="Veluchamy A."/>
            <person name="Tanaka M."/>
            <person name="Abida H."/>
            <person name="Marechal E."/>
            <person name="Bowler C."/>
            <person name="Muto M."/>
            <person name="Sunaga Y."/>
            <person name="Tanaka M."/>
            <person name="Yoshino T."/>
            <person name="Taniguchi T."/>
            <person name="Fukuda Y."/>
            <person name="Nemoto M."/>
            <person name="Matsumoto M."/>
            <person name="Wong P.S."/>
            <person name="Aburatani S."/>
            <person name="Fujibuchi W."/>
        </authorList>
    </citation>
    <scope>NUCLEOTIDE SEQUENCE [LARGE SCALE GENOMIC DNA]</scope>
    <source>
        <strain evidence="6 7">JPCC DA0580</strain>
    </source>
</reference>
<evidence type="ECO:0000256" key="4">
    <source>
        <dbReference type="SAM" id="Phobius"/>
    </source>
</evidence>
<comment type="similarity">
    <text evidence="1">Belongs to the folate receptor family.</text>
</comment>
<gene>
    <name evidence="6" type="ORF">FisN_9Hh048</name>
</gene>
<keyword evidence="4" id="KW-1133">Transmembrane helix</keyword>
<dbReference type="AlphaFoldDB" id="A0A1Z5K2D2"/>
<keyword evidence="4" id="KW-0812">Transmembrane</keyword>
<dbReference type="OrthoDB" id="5982417at2759"/>
<dbReference type="GO" id="GO:0038023">
    <property type="term" value="F:signaling receptor activity"/>
    <property type="evidence" value="ECO:0007669"/>
    <property type="project" value="TreeGrafter"/>
</dbReference>
<dbReference type="PANTHER" id="PTHR10517">
    <property type="entry name" value="FOLATE RECEPTOR"/>
    <property type="match status" value="1"/>
</dbReference>
<keyword evidence="3" id="KW-1015">Disulfide bond</keyword>
<keyword evidence="2" id="KW-0732">Signal</keyword>
<dbReference type="PANTHER" id="PTHR10517:SF14">
    <property type="entry name" value="FOLATE RECEPTOR 1-RELATED"/>
    <property type="match status" value="1"/>
</dbReference>
<evidence type="ECO:0000256" key="2">
    <source>
        <dbReference type="ARBA" id="ARBA00022729"/>
    </source>
</evidence>
<evidence type="ECO:0000313" key="7">
    <source>
        <dbReference type="Proteomes" id="UP000198406"/>
    </source>
</evidence>
<sequence length="279" mass="31997">MKFSIKYSAYAAAMALPTIMAWEETCRPFPEIYASGTELCQKMFSDSFLVVDDTEPGYTMWFFDTDKNPNDQVTLDIFGQQPVEECGLQYFHKDEPTPEDDGMKECQPWKQRSCCNSSTVASMEKLKESYGEEYHWDRCGPMTPACERFFVYEACFYECEPSAGLFRKYNDSQSHLEDFNTWQMHKMPIKKSFCDSWFDACKTDLFCGDGDFFSCAARYQANNPEDELKKEKDTNKILAITLGVIGSLAFVFCLFSFFLVHRERTGKPVFVGEGGNAVA</sequence>
<organism evidence="6 7">
    <name type="scientific">Fistulifera solaris</name>
    <name type="common">Oleaginous diatom</name>
    <dbReference type="NCBI Taxonomy" id="1519565"/>
    <lineage>
        <taxon>Eukaryota</taxon>
        <taxon>Sar</taxon>
        <taxon>Stramenopiles</taxon>
        <taxon>Ochrophyta</taxon>
        <taxon>Bacillariophyta</taxon>
        <taxon>Bacillariophyceae</taxon>
        <taxon>Bacillariophycidae</taxon>
        <taxon>Naviculales</taxon>
        <taxon>Naviculaceae</taxon>
        <taxon>Fistulifera</taxon>
    </lineage>
</organism>
<keyword evidence="6" id="KW-0675">Receptor</keyword>
<feature type="domain" description="Folate receptor-like" evidence="5">
    <location>
        <begin position="86"/>
        <end position="209"/>
    </location>
</feature>
<dbReference type="EMBL" id="BDSP01000147">
    <property type="protein sequence ID" value="GAX20339.1"/>
    <property type="molecule type" value="Genomic_DNA"/>
</dbReference>
<dbReference type="Pfam" id="PF03024">
    <property type="entry name" value="Folate_rec"/>
    <property type="match status" value="1"/>
</dbReference>
<dbReference type="InParanoid" id="A0A1Z5K2D2"/>
<evidence type="ECO:0000259" key="5">
    <source>
        <dbReference type="Pfam" id="PF03024"/>
    </source>
</evidence>
<accession>A0A1Z5K2D2</accession>
<feature type="transmembrane region" description="Helical" evidence="4">
    <location>
        <begin position="237"/>
        <end position="260"/>
    </location>
</feature>
<dbReference type="InterPro" id="IPR018143">
    <property type="entry name" value="Folate_rcpt-like"/>
</dbReference>
<dbReference type="GO" id="GO:0009897">
    <property type="term" value="C:external side of plasma membrane"/>
    <property type="evidence" value="ECO:0007669"/>
    <property type="project" value="TreeGrafter"/>
</dbReference>
<evidence type="ECO:0000256" key="3">
    <source>
        <dbReference type="ARBA" id="ARBA00023157"/>
    </source>
</evidence>